<organism evidence="10 11">
    <name type="scientific">Lactuca saligna</name>
    <name type="common">Willowleaf lettuce</name>
    <dbReference type="NCBI Taxonomy" id="75948"/>
    <lineage>
        <taxon>Eukaryota</taxon>
        <taxon>Viridiplantae</taxon>
        <taxon>Streptophyta</taxon>
        <taxon>Embryophyta</taxon>
        <taxon>Tracheophyta</taxon>
        <taxon>Spermatophyta</taxon>
        <taxon>Magnoliopsida</taxon>
        <taxon>eudicotyledons</taxon>
        <taxon>Gunneridae</taxon>
        <taxon>Pentapetalae</taxon>
        <taxon>asterids</taxon>
        <taxon>campanulids</taxon>
        <taxon>Asterales</taxon>
        <taxon>Asteraceae</taxon>
        <taxon>Cichorioideae</taxon>
        <taxon>Cichorieae</taxon>
        <taxon>Lactucinae</taxon>
        <taxon>Lactuca</taxon>
    </lineage>
</organism>
<evidence type="ECO:0000256" key="2">
    <source>
        <dbReference type="ARBA" id="ARBA00011738"/>
    </source>
</evidence>
<keyword evidence="4" id="KW-0238">DNA-binding</keyword>
<sequence>MEISQFRGFSELSGIEDPCFNSQWPFNSFDDQLNPMNMEAAAFGDITHHLYNSHAPIFDHYKPLLEPSPRPTKQPKTSSWNSSITPDNSMMNHNLHYANDSHIANQAKIVTPKEEGTVSSKRTFGFACDSTFQSSQVQFGNQNHHHGGGGSGGGVKPTTTSNPIRGPATPQDHILAERKRREKLSQRFIALSALVPGLKKMDKASVLGDAIKYLKTLQEKVKTLEEQTKKRSNTESVVFVKRYEVLAEGGEISSSDENFSGGPVHEQLPEVEVRFSGKDVLIRVHCEKKAGVVEETLAEIEKLNLSIINTTAMTFASYALDITIVAQMDQEFTMTMKDLVKNLRSALKKFM</sequence>
<evidence type="ECO:0000256" key="8">
    <source>
        <dbReference type="SAM" id="MobiDB-lite"/>
    </source>
</evidence>
<evidence type="ECO:0000256" key="6">
    <source>
        <dbReference type="ARBA" id="ARBA00023242"/>
    </source>
</evidence>
<evidence type="ECO:0000256" key="7">
    <source>
        <dbReference type="SAM" id="Coils"/>
    </source>
</evidence>
<feature type="region of interest" description="Disordered" evidence="8">
    <location>
        <begin position="139"/>
        <end position="173"/>
    </location>
</feature>
<dbReference type="Pfam" id="PF00010">
    <property type="entry name" value="HLH"/>
    <property type="match status" value="1"/>
</dbReference>
<comment type="subunit">
    <text evidence="2">Homodimer.</text>
</comment>
<dbReference type="GO" id="GO:0006355">
    <property type="term" value="P:regulation of DNA-templated transcription"/>
    <property type="evidence" value="ECO:0007669"/>
    <property type="project" value="UniProtKB-ARBA"/>
</dbReference>
<keyword evidence="11" id="KW-1185">Reference proteome</keyword>
<accession>A0AA35ZLM2</accession>
<evidence type="ECO:0000256" key="1">
    <source>
        <dbReference type="ARBA" id="ARBA00004123"/>
    </source>
</evidence>
<feature type="domain" description="BHLH" evidence="9">
    <location>
        <begin position="168"/>
        <end position="217"/>
    </location>
</feature>
<dbReference type="GO" id="GO:0046983">
    <property type="term" value="F:protein dimerization activity"/>
    <property type="evidence" value="ECO:0007669"/>
    <property type="project" value="InterPro"/>
</dbReference>
<keyword evidence="7" id="KW-0175">Coiled coil</keyword>
<dbReference type="SUPFAM" id="SSF47459">
    <property type="entry name" value="HLH, helix-loop-helix DNA-binding domain"/>
    <property type="match status" value="1"/>
</dbReference>
<dbReference type="SMART" id="SM00353">
    <property type="entry name" value="HLH"/>
    <property type="match status" value="1"/>
</dbReference>
<keyword evidence="6" id="KW-0539">Nucleus</keyword>
<comment type="subcellular location">
    <subcellularLocation>
        <location evidence="1">Nucleus</location>
    </subcellularLocation>
</comment>
<dbReference type="GO" id="GO:0003677">
    <property type="term" value="F:DNA binding"/>
    <property type="evidence" value="ECO:0007669"/>
    <property type="project" value="UniProtKB-KW"/>
</dbReference>
<reference evidence="10" key="1">
    <citation type="submission" date="2023-04" db="EMBL/GenBank/DDBJ databases">
        <authorList>
            <person name="Vijverberg K."/>
            <person name="Xiong W."/>
            <person name="Schranz E."/>
        </authorList>
    </citation>
    <scope>NUCLEOTIDE SEQUENCE</scope>
</reference>
<dbReference type="CDD" id="cd11452">
    <property type="entry name" value="bHLH_AtNAI1_like"/>
    <property type="match status" value="1"/>
</dbReference>
<dbReference type="Proteomes" id="UP001177003">
    <property type="component" value="Chromosome 7"/>
</dbReference>
<dbReference type="InterPro" id="IPR052610">
    <property type="entry name" value="bHLH_transcription_regulator"/>
</dbReference>
<gene>
    <name evidence="10" type="ORF">LSALG_LOCUS33435</name>
</gene>
<evidence type="ECO:0000313" key="11">
    <source>
        <dbReference type="Proteomes" id="UP001177003"/>
    </source>
</evidence>
<dbReference type="InterPro" id="IPR011598">
    <property type="entry name" value="bHLH_dom"/>
</dbReference>
<dbReference type="FunFam" id="4.10.280.10:FF:000095">
    <property type="entry name" value="Basic helix-loop-helix family protein"/>
    <property type="match status" value="1"/>
</dbReference>
<dbReference type="PROSITE" id="PS50888">
    <property type="entry name" value="BHLH"/>
    <property type="match status" value="1"/>
</dbReference>
<evidence type="ECO:0000256" key="3">
    <source>
        <dbReference type="ARBA" id="ARBA00023015"/>
    </source>
</evidence>
<dbReference type="AlphaFoldDB" id="A0AA35ZLM2"/>
<keyword evidence="5" id="KW-0804">Transcription</keyword>
<feature type="compositionally biased region" description="Polar residues" evidence="8">
    <location>
        <begin position="74"/>
        <end position="87"/>
    </location>
</feature>
<dbReference type="GO" id="GO:0005634">
    <property type="term" value="C:nucleus"/>
    <property type="evidence" value="ECO:0007669"/>
    <property type="project" value="UniProtKB-SubCell"/>
</dbReference>
<keyword evidence="3" id="KW-0805">Transcription regulation</keyword>
<feature type="coiled-coil region" evidence="7">
    <location>
        <begin position="207"/>
        <end position="234"/>
    </location>
</feature>
<proteinExistence type="predicted"/>
<evidence type="ECO:0000256" key="5">
    <source>
        <dbReference type="ARBA" id="ARBA00023163"/>
    </source>
</evidence>
<name>A0AA35ZLM2_LACSI</name>
<dbReference type="PANTHER" id="PTHR45959:SF2">
    <property type="entry name" value="BHLH TRANSCRIPTION FACTOR"/>
    <property type="match status" value="1"/>
</dbReference>
<dbReference type="Gene3D" id="4.10.280.10">
    <property type="entry name" value="Helix-loop-helix DNA-binding domain"/>
    <property type="match status" value="1"/>
</dbReference>
<protein>
    <recommendedName>
        <fullName evidence="9">BHLH domain-containing protein</fullName>
    </recommendedName>
</protein>
<evidence type="ECO:0000313" key="10">
    <source>
        <dbReference type="EMBL" id="CAI9294454.1"/>
    </source>
</evidence>
<dbReference type="PANTHER" id="PTHR45959">
    <property type="entry name" value="BHLH TRANSCRIPTION FACTOR"/>
    <property type="match status" value="1"/>
</dbReference>
<evidence type="ECO:0000259" key="9">
    <source>
        <dbReference type="PROSITE" id="PS50888"/>
    </source>
</evidence>
<dbReference type="InterPro" id="IPR036638">
    <property type="entry name" value="HLH_DNA-bd_sf"/>
</dbReference>
<feature type="region of interest" description="Disordered" evidence="8">
    <location>
        <begin position="65"/>
        <end position="87"/>
    </location>
</feature>
<dbReference type="EMBL" id="OX465083">
    <property type="protein sequence ID" value="CAI9294454.1"/>
    <property type="molecule type" value="Genomic_DNA"/>
</dbReference>
<evidence type="ECO:0000256" key="4">
    <source>
        <dbReference type="ARBA" id="ARBA00023125"/>
    </source>
</evidence>